<keyword evidence="1" id="KW-1185">Reference proteome</keyword>
<accession>A0A1I7X494</accession>
<dbReference type="AlphaFoldDB" id="A0A1I7X494"/>
<sequence>MLEAESVDYYPGITATGVIGAQLIYNIGTKPHLHGYWLRQGQEQTQSYVLVDIKTYFVLFNLSDATGFCLIVFNLQGTCFSLSSHLLHFSILLGL</sequence>
<reference evidence="2" key="1">
    <citation type="submission" date="2016-11" db="UniProtKB">
        <authorList>
            <consortium name="WormBaseParasite"/>
        </authorList>
    </citation>
    <scope>IDENTIFICATION</scope>
</reference>
<organism evidence="1 2">
    <name type="scientific">Heterorhabditis bacteriophora</name>
    <name type="common">Entomopathogenic nematode worm</name>
    <dbReference type="NCBI Taxonomy" id="37862"/>
    <lineage>
        <taxon>Eukaryota</taxon>
        <taxon>Metazoa</taxon>
        <taxon>Ecdysozoa</taxon>
        <taxon>Nematoda</taxon>
        <taxon>Chromadorea</taxon>
        <taxon>Rhabditida</taxon>
        <taxon>Rhabditina</taxon>
        <taxon>Rhabditomorpha</taxon>
        <taxon>Strongyloidea</taxon>
        <taxon>Heterorhabditidae</taxon>
        <taxon>Heterorhabditis</taxon>
    </lineage>
</organism>
<dbReference type="Proteomes" id="UP000095283">
    <property type="component" value="Unplaced"/>
</dbReference>
<protein>
    <submittedName>
        <fullName evidence="2">Plastocyanin-like domain-containing protein</fullName>
    </submittedName>
</protein>
<evidence type="ECO:0000313" key="1">
    <source>
        <dbReference type="Proteomes" id="UP000095283"/>
    </source>
</evidence>
<evidence type="ECO:0000313" key="2">
    <source>
        <dbReference type="WBParaSite" id="Hba_12210"/>
    </source>
</evidence>
<name>A0A1I7X494_HETBA</name>
<dbReference type="WBParaSite" id="Hba_12210">
    <property type="protein sequence ID" value="Hba_12210"/>
    <property type="gene ID" value="Hba_12210"/>
</dbReference>
<proteinExistence type="predicted"/>